<proteinExistence type="predicted"/>
<keyword evidence="1" id="KW-0472">Membrane</keyword>
<protein>
    <submittedName>
        <fullName evidence="2">Flp pilus assembly pilin Flp</fullName>
    </submittedName>
</protein>
<gene>
    <name evidence="2" type="ORF">C8N35_108186</name>
</gene>
<evidence type="ECO:0000256" key="1">
    <source>
        <dbReference type="SAM" id="Phobius"/>
    </source>
</evidence>
<evidence type="ECO:0000313" key="3">
    <source>
        <dbReference type="Proteomes" id="UP000244081"/>
    </source>
</evidence>
<dbReference type="InterPro" id="IPR007047">
    <property type="entry name" value="Flp_Fap"/>
</dbReference>
<evidence type="ECO:0000313" key="2">
    <source>
        <dbReference type="EMBL" id="PTW59149.1"/>
    </source>
</evidence>
<name>A0A2T5V5W9_9HYPH</name>
<dbReference type="Pfam" id="PF04964">
    <property type="entry name" value="Flp_Fap"/>
    <property type="match status" value="1"/>
</dbReference>
<dbReference type="OrthoDB" id="5325135at2"/>
<reference evidence="2 3" key="1">
    <citation type="submission" date="2018-04" db="EMBL/GenBank/DDBJ databases">
        <title>Genomic Encyclopedia of Archaeal and Bacterial Type Strains, Phase II (KMG-II): from individual species to whole genera.</title>
        <authorList>
            <person name="Goeker M."/>
        </authorList>
    </citation>
    <scope>NUCLEOTIDE SEQUENCE [LARGE SCALE GENOMIC DNA]</scope>
    <source>
        <strain evidence="2 3">DSM 23382</strain>
    </source>
</reference>
<dbReference type="EMBL" id="QAYG01000008">
    <property type="protein sequence ID" value="PTW59149.1"/>
    <property type="molecule type" value="Genomic_DNA"/>
</dbReference>
<keyword evidence="3" id="KW-1185">Reference proteome</keyword>
<organism evidence="2 3">
    <name type="scientific">Breoghania corrubedonensis</name>
    <dbReference type="NCBI Taxonomy" id="665038"/>
    <lineage>
        <taxon>Bacteria</taxon>
        <taxon>Pseudomonadati</taxon>
        <taxon>Pseudomonadota</taxon>
        <taxon>Alphaproteobacteria</taxon>
        <taxon>Hyphomicrobiales</taxon>
        <taxon>Stappiaceae</taxon>
        <taxon>Breoghania</taxon>
    </lineage>
</organism>
<dbReference type="Proteomes" id="UP000244081">
    <property type="component" value="Unassembled WGS sequence"/>
</dbReference>
<sequence length="72" mass="7648">MSRDPDTIRKRRLGETFKAFWADERGSTAIEYSLIAGIIVLAIVGSVTAIGELLTSKLYEPVAAGFTGATGS</sequence>
<keyword evidence="1" id="KW-1133">Transmembrane helix</keyword>
<dbReference type="RefSeq" id="WP_107991207.1">
    <property type="nucleotide sequence ID" value="NZ_QAYG01000008.1"/>
</dbReference>
<accession>A0A2T5V5W9</accession>
<dbReference type="AlphaFoldDB" id="A0A2T5V5W9"/>
<comment type="caution">
    <text evidence="2">The sequence shown here is derived from an EMBL/GenBank/DDBJ whole genome shotgun (WGS) entry which is preliminary data.</text>
</comment>
<keyword evidence="1" id="KW-0812">Transmembrane</keyword>
<feature type="transmembrane region" description="Helical" evidence="1">
    <location>
        <begin position="32"/>
        <end position="51"/>
    </location>
</feature>